<dbReference type="Proteomes" id="UP000789595">
    <property type="component" value="Unassembled WGS sequence"/>
</dbReference>
<evidence type="ECO:0000313" key="2">
    <source>
        <dbReference type="Proteomes" id="UP000789595"/>
    </source>
</evidence>
<name>A0A8J2WT97_9STRA</name>
<gene>
    <name evidence="1" type="ORF">PECAL_6P16020</name>
</gene>
<proteinExistence type="predicted"/>
<dbReference type="NCBIfam" id="TIGR01589">
    <property type="entry name" value="A_thal_3526"/>
    <property type="match status" value="1"/>
</dbReference>
<dbReference type="AlphaFoldDB" id="A0A8J2WT97"/>
<evidence type="ECO:0000313" key="1">
    <source>
        <dbReference type="EMBL" id="CAH0379965.1"/>
    </source>
</evidence>
<dbReference type="PANTHER" id="PTHR31871">
    <property type="entry name" value="OS02G0137100 PROTEIN"/>
    <property type="match status" value="1"/>
</dbReference>
<protein>
    <submittedName>
        <fullName evidence="1">Uncharacterized protein</fullName>
    </submittedName>
</protein>
<dbReference type="EMBL" id="CAKKNE010000006">
    <property type="protein sequence ID" value="CAH0379965.1"/>
    <property type="molecule type" value="Genomic_DNA"/>
</dbReference>
<organism evidence="1 2">
    <name type="scientific">Pelagomonas calceolata</name>
    <dbReference type="NCBI Taxonomy" id="35677"/>
    <lineage>
        <taxon>Eukaryota</taxon>
        <taxon>Sar</taxon>
        <taxon>Stramenopiles</taxon>
        <taxon>Ochrophyta</taxon>
        <taxon>Pelagophyceae</taxon>
        <taxon>Pelagomonadales</taxon>
        <taxon>Pelagomonadaceae</taxon>
        <taxon>Pelagomonas</taxon>
    </lineage>
</organism>
<sequence length="116" mass="13432">MRHVWCDRSHEWRAGSYTWTQVKSVQNLIERCLNQYMTQAEVIATLQVQADVDPALTCLVWSKLEEANPDFFLSYDVRLKLKDQVVAFNYLVEQQTRLLQKLTLALPQQSGGGLMD</sequence>
<reference evidence="1" key="1">
    <citation type="submission" date="2021-11" db="EMBL/GenBank/DDBJ databases">
        <authorList>
            <consortium name="Genoscope - CEA"/>
            <person name="William W."/>
        </authorList>
    </citation>
    <scope>NUCLEOTIDE SEQUENCE</scope>
</reference>
<comment type="caution">
    <text evidence="1">The sequence shown here is derived from an EMBL/GenBank/DDBJ whole genome shotgun (WGS) entry which is preliminary data.</text>
</comment>
<dbReference type="OrthoDB" id="1620396at2759"/>
<dbReference type="Pfam" id="PF09713">
    <property type="entry name" value="A_thal_3526"/>
    <property type="match status" value="1"/>
</dbReference>
<accession>A0A8J2WT97</accession>
<dbReference type="InterPro" id="IPR006476">
    <property type="entry name" value="CHP01589_pln"/>
</dbReference>
<dbReference type="PANTHER" id="PTHR31871:SF1">
    <property type="entry name" value="HISTIDINE-TRNA LIGASE"/>
    <property type="match status" value="1"/>
</dbReference>
<keyword evidence="2" id="KW-1185">Reference proteome</keyword>